<evidence type="ECO:0000313" key="13">
    <source>
        <dbReference type="Proteomes" id="UP000002019"/>
    </source>
</evidence>
<dbReference type="HOGENOM" id="CLU_006301_5_1_0"/>
<dbReference type="CDD" id="cd03702">
    <property type="entry name" value="IF2_mtIF2_II"/>
    <property type="match status" value="1"/>
</dbReference>
<dbReference type="InterPro" id="IPR053905">
    <property type="entry name" value="EF-G-like_DII"/>
</dbReference>
<feature type="region of interest" description="G-domain" evidence="8">
    <location>
        <begin position="350"/>
        <end position="498"/>
    </location>
</feature>
<dbReference type="Gene3D" id="3.40.50.300">
    <property type="entry name" value="P-loop containing nucleotide triphosphate hydrolases"/>
    <property type="match status" value="1"/>
</dbReference>
<dbReference type="Pfam" id="PF11987">
    <property type="entry name" value="IF-2"/>
    <property type="match status" value="1"/>
</dbReference>
<comment type="subcellular location">
    <subcellularLocation>
        <location evidence="8">Cytoplasm</location>
    </subcellularLocation>
</comment>
<dbReference type="eggNOG" id="COG0532">
    <property type="taxonomic scope" value="Bacteria"/>
</dbReference>
<dbReference type="NCBIfam" id="TIGR00231">
    <property type="entry name" value="small_GTP"/>
    <property type="match status" value="1"/>
</dbReference>
<protein>
    <recommendedName>
        <fullName evidence="2 8">Translation initiation factor IF-2</fullName>
    </recommendedName>
</protein>
<dbReference type="InterPro" id="IPR036925">
    <property type="entry name" value="TIF_IF2_dom3_sf"/>
</dbReference>
<comment type="function">
    <text evidence="7 8 9">One of the essential components for the initiation of protein synthesis. Protects formylmethionyl-tRNA from spontaneous hydrolysis and promotes its binding to the 30S ribosomal subunits. Also involved in the hydrolysis of GTP during the formation of the 70S ribosomal complex.</text>
</comment>
<evidence type="ECO:0000256" key="3">
    <source>
        <dbReference type="ARBA" id="ARBA00022540"/>
    </source>
</evidence>
<dbReference type="FunFam" id="3.40.50.300:FF:000019">
    <property type="entry name" value="Translation initiation factor IF-2"/>
    <property type="match status" value="1"/>
</dbReference>
<dbReference type="PROSITE" id="PS51722">
    <property type="entry name" value="G_TR_2"/>
    <property type="match status" value="1"/>
</dbReference>
<dbReference type="RefSeq" id="WP_015424034.1">
    <property type="nucleotide sequence ID" value="NC_020449.1"/>
</dbReference>
<name>B0VFC1_CLOAI</name>
<dbReference type="GO" id="GO:0003743">
    <property type="term" value="F:translation initiation factor activity"/>
    <property type="evidence" value="ECO:0007669"/>
    <property type="project" value="UniProtKB-UniRule"/>
</dbReference>
<dbReference type="Gene3D" id="2.40.30.10">
    <property type="entry name" value="Translation factors"/>
    <property type="match status" value="2"/>
</dbReference>
<dbReference type="PANTHER" id="PTHR43381">
    <property type="entry name" value="TRANSLATION INITIATION FACTOR IF-2-RELATED"/>
    <property type="match status" value="1"/>
</dbReference>
<dbReference type="KEGG" id="caci:CLOAM0266"/>
<evidence type="ECO:0000256" key="2">
    <source>
        <dbReference type="ARBA" id="ARBA00020675"/>
    </source>
</evidence>
<evidence type="ECO:0000256" key="9">
    <source>
        <dbReference type="RuleBase" id="RU000644"/>
    </source>
</evidence>
<evidence type="ECO:0000313" key="12">
    <source>
        <dbReference type="EMBL" id="CAO80173.1"/>
    </source>
</evidence>
<feature type="region of interest" description="Disordered" evidence="10">
    <location>
        <begin position="67"/>
        <end position="183"/>
    </location>
</feature>
<dbReference type="SUPFAM" id="SSF50447">
    <property type="entry name" value="Translation proteins"/>
    <property type="match status" value="2"/>
</dbReference>
<keyword evidence="6 8" id="KW-0342">GTP-binding</keyword>
<dbReference type="SUPFAM" id="SSF52540">
    <property type="entry name" value="P-loop containing nucleoside triphosphate hydrolases"/>
    <property type="match status" value="1"/>
</dbReference>
<dbReference type="STRING" id="459349.CLOAM0266"/>
<reference evidence="12 13" key="1">
    <citation type="journal article" date="2008" name="J. Bacteriol.">
        <title>'Candidatus Cloacamonas acidaminovorans': genome sequence reconstruction provides a first glimpse of a new bacterial division.</title>
        <authorList>
            <person name="Pelletier E."/>
            <person name="Kreimeyer A."/>
            <person name="Bocs S."/>
            <person name="Rouy Z."/>
            <person name="Gyapay G."/>
            <person name="Chouari R."/>
            <person name="Riviere D."/>
            <person name="Ganesan A."/>
            <person name="Daegelen P."/>
            <person name="Sghir A."/>
            <person name="Cohen G.N."/>
            <person name="Medigue C."/>
            <person name="Weissenbach J."/>
            <person name="Le Paslier D."/>
        </authorList>
    </citation>
    <scope>NUCLEOTIDE SEQUENCE [LARGE SCALE GENOMIC DNA]</scope>
    <source>
        <strain evidence="13">Evry</strain>
    </source>
</reference>
<dbReference type="InterPro" id="IPR023115">
    <property type="entry name" value="TIF_IF2_dom3"/>
</dbReference>
<feature type="binding site" evidence="8">
    <location>
        <begin position="356"/>
        <end position="363"/>
    </location>
    <ligand>
        <name>GTP</name>
        <dbReference type="ChEBI" id="CHEBI:37565"/>
    </ligand>
</feature>
<evidence type="ECO:0000256" key="6">
    <source>
        <dbReference type="ARBA" id="ARBA00023134"/>
    </source>
</evidence>
<dbReference type="Proteomes" id="UP000002019">
    <property type="component" value="Chromosome"/>
</dbReference>
<dbReference type="InterPro" id="IPR015760">
    <property type="entry name" value="TIF_IF2"/>
</dbReference>
<dbReference type="Pfam" id="PF22042">
    <property type="entry name" value="EF-G_D2"/>
    <property type="match status" value="1"/>
</dbReference>
<evidence type="ECO:0000256" key="4">
    <source>
        <dbReference type="ARBA" id="ARBA00022741"/>
    </source>
</evidence>
<accession>B0VFC1</accession>
<dbReference type="OrthoDB" id="9811804at2"/>
<dbReference type="InterPro" id="IPR005225">
    <property type="entry name" value="Small_GTP-bd"/>
</dbReference>
<dbReference type="HAMAP" id="MF_00100_B">
    <property type="entry name" value="IF_2_B"/>
    <property type="match status" value="1"/>
</dbReference>
<dbReference type="InterPro" id="IPR027417">
    <property type="entry name" value="P-loop_NTPase"/>
</dbReference>
<dbReference type="Pfam" id="PF00009">
    <property type="entry name" value="GTP_EFTU"/>
    <property type="match status" value="1"/>
</dbReference>
<feature type="compositionally biased region" description="Low complexity" evidence="10">
    <location>
        <begin position="72"/>
        <end position="82"/>
    </location>
</feature>
<dbReference type="FunFam" id="3.40.50.10050:FF:000001">
    <property type="entry name" value="Translation initiation factor IF-2"/>
    <property type="match status" value="1"/>
</dbReference>
<dbReference type="GO" id="GO:0003924">
    <property type="term" value="F:GTPase activity"/>
    <property type="evidence" value="ECO:0007669"/>
    <property type="project" value="UniProtKB-UniRule"/>
</dbReference>
<dbReference type="InterPro" id="IPR009000">
    <property type="entry name" value="Transl_B-barrel_sf"/>
</dbReference>
<feature type="binding site" evidence="8">
    <location>
        <begin position="456"/>
        <end position="459"/>
    </location>
    <ligand>
        <name>GTP</name>
        <dbReference type="ChEBI" id="CHEBI:37565"/>
    </ligand>
</feature>
<dbReference type="GO" id="GO:0005737">
    <property type="term" value="C:cytoplasm"/>
    <property type="evidence" value="ECO:0007669"/>
    <property type="project" value="UniProtKB-SubCell"/>
</dbReference>
<dbReference type="FunFam" id="2.40.30.10:FF:000008">
    <property type="entry name" value="Translation initiation factor IF-2"/>
    <property type="match status" value="1"/>
</dbReference>
<proteinExistence type="inferred from homology"/>
<dbReference type="InterPro" id="IPR044145">
    <property type="entry name" value="IF2_II"/>
</dbReference>
<evidence type="ECO:0000256" key="5">
    <source>
        <dbReference type="ARBA" id="ARBA00022917"/>
    </source>
</evidence>
<keyword evidence="5 8" id="KW-0648">Protein biosynthesis</keyword>
<dbReference type="EMBL" id="CU466930">
    <property type="protein sequence ID" value="CAO80173.1"/>
    <property type="molecule type" value="Genomic_DNA"/>
</dbReference>
<dbReference type="FunFam" id="2.40.30.10:FF:000054">
    <property type="entry name" value="Translation initiation factor IF-2"/>
    <property type="match status" value="1"/>
</dbReference>
<dbReference type="Gene3D" id="3.40.50.10050">
    <property type="entry name" value="Translation initiation factor IF- 2, domain 3"/>
    <property type="match status" value="1"/>
</dbReference>
<dbReference type="CDD" id="cd03692">
    <property type="entry name" value="mtIF2_IVc"/>
    <property type="match status" value="1"/>
</dbReference>
<feature type="binding site" evidence="8">
    <location>
        <begin position="402"/>
        <end position="406"/>
    </location>
    <ligand>
        <name>GTP</name>
        <dbReference type="ChEBI" id="CHEBI:37565"/>
    </ligand>
</feature>
<evidence type="ECO:0000256" key="10">
    <source>
        <dbReference type="SAM" id="MobiDB-lite"/>
    </source>
</evidence>
<dbReference type="PANTHER" id="PTHR43381:SF5">
    <property type="entry name" value="TR-TYPE G DOMAIN-CONTAINING PROTEIN"/>
    <property type="match status" value="1"/>
</dbReference>
<dbReference type="Gene3D" id="1.10.10.2480">
    <property type="match status" value="1"/>
</dbReference>
<feature type="domain" description="Tr-type G" evidence="11">
    <location>
        <begin position="347"/>
        <end position="514"/>
    </location>
</feature>
<dbReference type="GO" id="GO:0005525">
    <property type="term" value="F:GTP binding"/>
    <property type="evidence" value="ECO:0007669"/>
    <property type="project" value="UniProtKB-KW"/>
</dbReference>
<evidence type="ECO:0000256" key="1">
    <source>
        <dbReference type="ARBA" id="ARBA00007733"/>
    </source>
</evidence>
<dbReference type="CDD" id="cd01887">
    <property type="entry name" value="IF2_eIF5B"/>
    <property type="match status" value="1"/>
</dbReference>
<dbReference type="Pfam" id="PF04760">
    <property type="entry name" value="IF2_N"/>
    <property type="match status" value="2"/>
</dbReference>
<dbReference type="SUPFAM" id="SSF52156">
    <property type="entry name" value="Initiation factor IF2/eIF5b, domain 3"/>
    <property type="match status" value="1"/>
</dbReference>
<gene>
    <name evidence="8 12" type="primary">infB</name>
    <name evidence="12" type="ordered locus">CLOAM0266</name>
</gene>
<feature type="compositionally biased region" description="Basic and acidic residues" evidence="10">
    <location>
        <begin position="97"/>
        <end position="143"/>
    </location>
</feature>
<evidence type="ECO:0000256" key="7">
    <source>
        <dbReference type="ARBA" id="ARBA00025162"/>
    </source>
</evidence>
<keyword evidence="13" id="KW-1185">Reference proteome</keyword>
<keyword evidence="8" id="KW-0963">Cytoplasm</keyword>
<dbReference type="InterPro" id="IPR000795">
    <property type="entry name" value="T_Tr_GTP-bd_dom"/>
</dbReference>
<dbReference type="InterPro" id="IPR000178">
    <property type="entry name" value="TF_IF2_bacterial-like"/>
</dbReference>
<dbReference type="InterPro" id="IPR006847">
    <property type="entry name" value="IF2_N"/>
</dbReference>
<keyword evidence="4 8" id="KW-0547">Nucleotide-binding</keyword>
<comment type="similarity">
    <text evidence="1 8 9">Belongs to the TRAFAC class translation factor GTPase superfamily. Classic translation factor GTPase family. IF-2 subfamily.</text>
</comment>
<dbReference type="AlphaFoldDB" id="B0VFC1"/>
<sequence length="846" mass="94384">MTIRVHELAKELKISTMALKKHLTDLGVNVKSHMSLVEDEVADKIRLKYKEQIDAEKRAERDRKRLIEMRQAAKAQKSAQEAETIKAEEPVPPVAEPVKEVPKKEEPKPVKEPEKKTPIPVKEKPAEGKPKEKPHKPVPEKPKAVPKPKPEVIPPKTAAPAKPEPRKKQEPSAPSIKPIPTPPSVEIKKEEKKFGKAKISHEELGEKSKHKKAIISSTKKAKQKLIETIEIDEAEISRNIKKTLQKSSKRKKYHREAQYVEDRSNEIVIREFTSVSELAKIMNVSPSDIISKFFMMGQLVTMNQRLDRDSLEMICDEFKVDYRFEDEYGMDIIDKEREQYNNVKEEPRPPVVTIMGHVDHGKTSILDYIRNTNVVAGESGNITQHIGAYQIEINKHKITFLDTPGHEAFTAMRARGANVTDIAVIVISATEGVKAQTREAIDHAKAAGVSIILAINKVDLPEANVDKVIAQLMEIGVYPEQYGGDIPWCRTSVVTGEGILNLIELILLTAEILELKAKRDVPASAVVIEAGMDARMGPFATILMQEGTLHKGDIVVCGAVHGRIRKMENERGAELKVLYPSDVARVYGLSDTPKAGDILNQVDSEKTARNISTERQQIRLEREKYQNKSSLQNIFARIKEEQINTLNIILKTDTDGSAEALADSFQKLSNEEVSVNIIHKSVGGISEADVSLAAASDAIIIGFHVRPSHQARKLAEEEGVQIKLYQVIYDAIDDLQNALEGMLKPEYEEQVIGSAIVKQVFKIKKVGTIAGCQVDKGVIQANCKVRLYRNDVLVTEDTISSLKHYADDVKEVRAGSECGLTLANFSDIKENDVLEAYIVNEVNKKL</sequence>
<dbReference type="NCBIfam" id="TIGR00487">
    <property type="entry name" value="IF-2"/>
    <property type="match status" value="1"/>
</dbReference>
<evidence type="ECO:0000256" key="8">
    <source>
        <dbReference type="HAMAP-Rule" id="MF_00100"/>
    </source>
</evidence>
<organism evidence="12 13">
    <name type="scientific">Cloacimonas acidaminovorans (strain Evry)</name>
    <dbReference type="NCBI Taxonomy" id="459349"/>
    <lineage>
        <taxon>Bacteria</taxon>
        <taxon>Pseudomonadati</taxon>
        <taxon>Candidatus Cloacimonadota</taxon>
        <taxon>Candidatus Cloacimonadia</taxon>
        <taxon>Candidatus Cloacimonadales</taxon>
        <taxon>Candidatus Cloacimonadaceae</taxon>
        <taxon>Candidatus Cloacimonas</taxon>
    </lineage>
</organism>
<evidence type="ECO:0000259" key="11">
    <source>
        <dbReference type="PROSITE" id="PS51722"/>
    </source>
</evidence>
<keyword evidence="3 8" id="KW-0396">Initiation factor</keyword>